<dbReference type="GO" id="GO:0015074">
    <property type="term" value="P:DNA integration"/>
    <property type="evidence" value="ECO:0007669"/>
    <property type="project" value="InterPro"/>
</dbReference>
<dbReference type="WBParaSite" id="MhA1_Contig481.frz3.fgene6">
    <property type="protein sequence ID" value="MhA1_Contig481.frz3.fgene6"/>
    <property type="gene ID" value="MhA1_Contig481.frz3.fgene6"/>
</dbReference>
<dbReference type="PROSITE" id="PS50994">
    <property type="entry name" value="INTEGRASE"/>
    <property type="match status" value="1"/>
</dbReference>
<dbReference type="Gene3D" id="2.40.50.40">
    <property type="match status" value="1"/>
</dbReference>
<dbReference type="Proteomes" id="UP000095281">
    <property type="component" value="Unplaced"/>
</dbReference>
<dbReference type="SUPFAM" id="SSF54160">
    <property type="entry name" value="Chromo domain-like"/>
    <property type="match status" value="1"/>
</dbReference>
<accession>A0A1I8BRH6</accession>
<feature type="domain" description="Integrase catalytic" evidence="1">
    <location>
        <begin position="32"/>
        <end position="206"/>
    </location>
</feature>
<reference evidence="3" key="1">
    <citation type="submission" date="2016-11" db="UniProtKB">
        <authorList>
            <consortium name="WormBaseParasite"/>
        </authorList>
    </citation>
    <scope>IDENTIFICATION</scope>
</reference>
<protein>
    <submittedName>
        <fullName evidence="3">Integrase catalytic domain-containing protein</fullName>
    </submittedName>
</protein>
<proteinExistence type="predicted"/>
<dbReference type="PANTHER" id="PTHR46585">
    <property type="entry name" value="INTEGRASE CORE DOMAIN CONTAINING PROTEIN"/>
    <property type="match status" value="1"/>
</dbReference>
<name>A0A1I8BRH6_MELHA</name>
<dbReference type="AlphaFoldDB" id="A0A1I8BRH6"/>
<dbReference type="InterPro" id="IPR036397">
    <property type="entry name" value="RNaseH_sf"/>
</dbReference>
<dbReference type="OMA" id="EWIDESQ"/>
<keyword evidence="2" id="KW-1185">Reference proteome</keyword>
<dbReference type="InterPro" id="IPR016197">
    <property type="entry name" value="Chromo-like_dom_sf"/>
</dbReference>
<dbReference type="PANTHER" id="PTHR46585:SF1">
    <property type="entry name" value="CHROMO DOMAIN-CONTAINING PROTEIN"/>
    <property type="match status" value="1"/>
</dbReference>
<evidence type="ECO:0000259" key="1">
    <source>
        <dbReference type="PROSITE" id="PS50994"/>
    </source>
</evidence>
<dbReference type="Gene3D" id="3.30.420.10">
    <property type="entry name" value="Ribonuclease H-like superfamily/Ribonuclease H"/>
    <property type="match status" value="1"/>
</dbReference>
<evidence type="ECO:0000313" key="3">
    <source>
        <dbReference type="WBParaSite" id="MhA1_Contig481.frz3.fgene6"/>
    </source>
</evidence>
<dbReference type="InterPro" id="IPR000953">
    <property type="entry name" value="Chromo/chromo_shadow_dom"/>
</dbReference>
<dbReference type="InterPro" id="IPR001584">
    <property type="entry name" value="Integrase_cat-core"/>
</dbReference>
<sequence length="470" mass="55710">MESPSRVEMILDKLYNDPANPAGFAGVNQLWIEARKEDKKIRKKDVKEYLEGHRTYTIHRPRRVRFKRSRTMPAAIDVLSKRVFAEQVRSKKSKDMIPAFENILKRMEMHPHRIFSDKGTEFTSKEMMEFFKLKDIEKFTPNVSTVKASLAERCIRNIKQRLYRYMSEKHTLKWTEALNKIVDAINHSKSRAIGGLRPVDISFKNARRIREKIYGKIGVNPNVKKPRFQKDDFVRMSRNKNVFSKGYLPNYSDEILVKNKADPNRYRVRDEKGEKFKGYFYPEKLTKVRKDDNTSYRIEKIIRYRRKKDGNKEYLVKFFDYPDPEWIDESQFVLNIFFNVSDYSDNKPNKFRSHLAKPIQFQGGNWVCGLYSIQYPQSWAATIGTDEKQWIEIYYNKEKPFRCAIPKTTQLTPKGLSFFLKLSLAKVRKEKARKRREVTADSEDDLIITTEINKTKAPSKKRSKRNRTKS</sequence>
<dbReference type="InterPro" id="IPR012337">
    <property type="entry name" value="RNaseH-like_sf"/>
</dbReference>
<dbReference type="GO" id="GO:0003676">
    <property type="term" value="F:nucleic acid binding"/>
    <property type="evidence" value="ECO:0007669"/>
    <property type="project" value="InterPro"/>
</dbReference>
<dbReference type="SUPFAM" id="SSF53098">
    <property type="entry name" value="Ribonuclease H-like"/>
    <property type="match status" value="1"/>
</dbReference>
<organism evidence="2 3">
    <name type="scientific">Meloidogyne hapla</name>
    <name type="common">Root-knot nematode worm</name>
    <dbReference type="NCBI Taxonomy" id="6305"/>
    <lineage>
        <taxon>Eukaryota</taxon>
        <taxon>Metazoa</taxon>
        <taxon>Ecdysozoa</taxon>
        <taxon>Nematoda</taxon>
        <taxon>Chromadorea</taxon>
        <taxon>Rhabditida</taxon>
        <taxon>Tylenchina</taxon>
        <taxon>Tylenchomorpha</taxon>
        <taxon>Tylenchoidea</taxon>
        <taxon>Meloidogynidae</taxon>
        <taxon>Meloidogyninae</taxon>
        <taxon>Meloidogyne</taxon>
    </lineage>
</organism>
<evidence type="ECO:0000313" key="2">
    <source>
        <dbReference type="Proteomes" id="UP000095281"/>
    </source>
</evidence>
<dbReference type="SMART" id="SM00298">
    <property type="entry name" value="CHROMO"/>
    <property type="match status" value="1"/>
</dbReference>